<evidence type="ECO:0000256" key="1">
    <source>
        <dbReference type="SAM" id="MobiDB-lite"/>
    </source>
</evidence>
<dbReference type="EnsemblPlants" id="evm.model.03.549">
    <property type="protein sequence ID" value="cds.evm.model.03.549"/>
    <property type="gene ID" value="evm.TU.03.549"/>
</dbReference>
<organism evidence="2 3">
    <name type="scientific">Cannabis sativa</name>
    <name type="common">Hemp</name>
    <name type="synonym">Marijuana</name>
    <dbReference type="NCBI Taxonomy" id="3483"/>
    <lineage>
        <taxon>Eukaryota</taxon>
        <taxon>Viridiplantae</taxon>
        <taxon>Streptophyta</taxon>
        <taxon>Embryophyta</taxon>
        <taxon>Tracheophyta</taxon>
        <taxon>Spermatophyta</taxon>
        <taxon>Magnoliopsida</taxon>
        <taxon>eudicotyledons</taxon>
        <taxon>Gunneridae</taxon>
        <taxon>Pentapetalae</taxon>
        <taxon>rosids</taxon>
        <taxon>fabids</taxon>
        <taxon>Rosales</taxon>
        <taxon>Cannabaceae</taxon>
        <taxon>Cannabis</taxon>
    </lineage>
</organism>
<dbReference type="AlphaFoldDB" id="A0A803P9G4"/>
<reference evidence="2" key="1">
    <citation type="submission" date="2018-11" db="EMBL/GenBank/DDBJ databases">
        <authorList>
            <person name="Grassa J C."/>
        </authorList>
    </citation>
    <scope>NUCLEOTIDE SEQUENCE [LARGE SCALE GENOMIC DNA]</scope>
</reference>
<protein>
    <submittedName>
        <fullName evidence="2">Uncharacterized protein</fullName>
    </submittedName>
</protein>
<sequence length="116" mass="12976">MTENHTASITNLESENAQIIEQMWVDHKAEVEQMKADHKAEVPRIEKVAKESIFGISYLCWCQKREMDFSFMGDLLGDFEEHCRKAQAAVNTTEVTTAAEGGENGEEATSGHDPES</sequence>
<dbReference type="EMBL" id="UZAU01000261">
    <property type="status" value="NOT_ANNOTATED_CDS"/>
    <property type="molecule type" value="Genomic_DNA"/>
</dbReference>
<name>A0A803P9G4_CANSA</name>
<dbReference type="Gramene" id="evm.model.03.549">
    <property type="protein sequence ID" value="cds.evm.model.03.549"/>
    <property type="gene ID" value="evm.TU.03.549"/>
</dbReference>
<dbReference type="Proteomes" id="UP000596661">
    <property type="component" value="Chromosome 3"/>
</dbReference>
<feature type="region of interest" description="Disordered" evidence="1">
    <location>
        <begin position="94"/>
        <end position="116"/>
    </location>
</feature>
<reference evidence="2" key="2">
    <citation type="submission" date="2021-03" db="UniProtKB">
        <authorList>
            <consortium name="EnsemblPlants"/>
        </authorList>
    </citation>
    <scope>IDENTIFICATION</scope>
</reference>
<evidence type="ECO:0000313" key="3">
    <source>
        <dbReference type="Proteomes" id="UP000596661"/>
    </source>
</evidence>
<evidence type="ECO:0000313" key="2">
    <source>
        <dbReference type="EnsemblPlants" id="cds.evm.model.03.549"/>
    </source>
</evidence>
<keyword evidence="3" id="KW-1185">Reference proteome</keyword>
<proteinExistence type="predicted"/>
<accession>A0A803P9G4</accession>